<evidence type="ECO:0000313" key="3">
    <source>
        <dbReference type="EMBL" id="KAJ5078319.1"/>
    </source>
</evidence>
<dbReference type="SMART" id="SM00642">
    <property type="entry name" value="Aamy"/>
    <property type="match status" value="1"/>
</dbReference>
<dbReference type="CDD" id="cd11347">
    <property type="entry name" value="AmyAc_1"/>
    <property type="match status" value="1"/>
</dbReference>
<dbReference type="InterPro" id="IPR006047">
    <property type="entry name" value="GH13_cat_dom"/>
</dbReference>
<proteinExistence type="predicted"/>
<evidence type="ECO:0000313" key="4">
    <source>
        <dbReference type="Proteomes" id="UP001149090"/>
    </source>
</evidence>
<reference evidence="3" key="1">
    <citation type="submission" date="2022-10" db="EMBL/GenBank/DDBJ databases">
        <title>Novel sulphate-reducing endosymbionts in the free-living metamonad Anaeramoeba.</title>
        <authorList>
            <person name="Jerlstrom-Hultqvist J."/>
            <person name="Cepicka I."/>
            <person name="Gallot-Lavallee L."/>
            <person name="Salas-Leiva D."/>
            <person name="Curtis B.A."/>
            <person name="Zahonova K."/>
            <person name="Pipaliya S."/>
            <person name="Dacks J."/>
            <person name="Roger A.J."/>
        </authorList>
    </citation>
    <scope>NUCLEOTIDE SEQUENCE</scope>
    <source>
        <strain evidence="3">BMAN</strain>
    </source>
</reference>
<dbReference type="GO" id="GO:0005975">
    <property type="term" value="P:carbohydrate metabolic process"/>
    <property type="evidence" value="ECO:0007669"/>
    <property type="project" value="InterPro"/>
</dbReference>
<dbReference type="AlphaFoldDB" id="A0A9Q0LTL7"/>
<dbReference type="SUPFAM" id="SSF51445">
    <property type="entry name" value="(Trans)glycosidases"/>
    <property type="match status" value="1"/>
</dbReference>
<feature type="domain" description="Glycosyl hydrolase family 13 catalytic" evidence="2">
    <location>
        <begin position="84"/>
        <end position="408"/>
    </location>
</feature>
<name>A0A9Q0LTL7_ANAIG</name>
<comment type="caution">
    <text evidence="3">The sequence shown here is derived from an EMBL/GenBank/DDBJ whole genome shotgun (WGS) entry which is preliminary data.</text>
</comment>
<gene>
    <name evidence="3" type="ORF">M0811_05107</name>
</gene>
<dbReference type="Pfam" id="PF00128">
    <property type="entry name" value="Alpha-amylase"/>
    <property type="match status" value="1"/>
</dbReference>
<dbReference type="Gene3D" id="3.20.20.80">
    <property type="entry name" value="Glycosidases"/>
    <property type="match status" value="1"/>
</dbReference>
<dbReference type="Proteomes" id="UP001149090">
    <property type="component" value="Unassembled WGS sequence"/>
</dbReference>
<protein>
    <submittedName>
        <fullName evidence="3">Alpha-14-glucan:maltose-1-phosphate maltosyltransferase</fullName>
    </submittedName>
</protein>
<organism evidence="3 4">
    <name type="scientific">Anaeramoeba ignava</name>
    <name type="common">Anaerobic marine amoeba</name>
    <dbReference type="NCBI Taxonomy" id="1746090"/>
    <lineage>
        <taxon>Eukaryota</taxon>
        <taxon>Metamonada</taxon>
        <taxon>Anaeramoebidae</taxon>
        <taxon>Anaeramoeba</taxon>
    </lineage>
</organism>
<dbReference type="InterPro" id="IPR017853">
    <property type="entry name" value="GH"/>
</dbReference>
<keyword evidence="4" id="KW-1185">Reference proteome</keyword>
<dbReference type="EMBL" id="JAPDFW010000054">
    <property type="protein sequence ID" value="KAJ5078319.1"/>
    <property type="molecule type" value="Genomic_DNA"/>
</dbReference>
<sequence>MNFIFFFVFLIISLHLIQATDYPNMFEISTRPWLYSLSQKYGRSITKLTEIPDAEFENLANQGIDLVWMMGVWQLGAYGLNYDRTDPDLLNYYSQVLPGYTQDDIIGSPYAVVDYTCNSEIGTDDDLKWLHSKLNSLGMKLMLDFVPNHSAVDCPWTSSNMDYYIRAPKGTEPPYDPSKYLSNGIAYGGDMYDGSWKDTAQLNYWNMDLKAQRIAQMKHIASLSDGMRCDMAMLILNDIIEQAWGTQLSSWGYSRPSTEFWADAISEVKQSYPNTIFLAEVYWGKEPDLISMGFDYVYDKTLLDNLASYNLANIWGYLQNMPYDISHAANFIENHDEPRAVARFGSWQKADAAALVALTLPGMKFSFMGQWDGYHNKLDIHLRRAESESAVADVQSFYSKFIPMISEDVFLKGTYSLITGCDNKNQLLTWKYYHENQDGTYDKRLCVINFTGSTAYGHVVVSDAYGKDGSDNIDITELFTGTVYQRSASQMRSEGLTVIIDPWFAQIFSY</sequence>
<feature type="chain" id="PRO_5040354792" evidence="1">
    <location>
        <begin position="20"/>
        <end position="510"/>
    </location>
</feature>
<keyword evidence="1" id="KW-0732">Signal</keyword>
<dbReference type="PANTHER" id="PTHR47786">
    <property type="entry name" value="ALPHA-1,4-GLUCAN:MALTOSE-1-PHOSPHATE MALTOSYLTRANSFERASE"/>
    <property type="match status" value="1"/>
</dbReference>
<evidence type="ECO:0000259" key="2">
    <source>
        <dbReference type="SMART" id="SM00642"/>
    </source>
</evidence>
<dbReference type="PANTHER" id="PTHR47786:SF2">
    <property type="entry name" value="GLYCOSYL HYDROLASE FAMILY 13 CATALYTIC DOMAIN-CONTAINING PROTEIN"/>
    <property type="match status" value="1"/>
</dbReference>
<evidence type="ECO:0000256" key="1">
    <source>
        <dbReference type="SAM" id="SignalP"/>
    </source>
</evidence>
<feature type="signal peptide" evidence="1">
    <location>
        <begin position="1"/>
        <end position="19"/>
    </location>
</feature>
<dbReference type="OMA" id="VYWDLEW"/>
<accession>A0A9Q0LTL7</accession>
<dbReference type="OrthoDB" id="1740265at2759"/>